<gene>
    <name evidence="12 13" type="primary">hisB</name>
    <name evidence="13" type="ORF">NF867_15105</name>
</gene>
<feature type="binding site" evidence="12">
    <location>
        <position position="28"/>
    </location>
    <ligand>
        <name>Mg(2+)</name>
        <dbReference type="ChEBI" id="CHEBI:18420"/>
    </ligand>
</feature>
<dbReference type="NCBIfam" id="NF002114">
    <property type="entry name" value="PRK00951.2-4"/>
    <property type="match status" value="1"/>
</dbReference>
<keyword evidence="5 12" id="KW-0479">Metal-binding</keyword>
<name>A0A9X2JDI6_9SPHI</name>
<dbReference type="Pfam" id="PF00475">
    <property type="entry name" value="IGPD"/>
    <property type="match status" value="1"/>
</dbReference>
<feature type="region of interest" description="Imidazoleglycerol-phosphate dehydratase" evidence="12">
    <location>
        <begin position="208"/>
        <end position="398"/>
    </location>
</feature>
<evidence type="ECO:0000256" key="1">
    <source>
        <dbReference type="ARBA" id="ARBA00001946"/>
    </source>
</evidence>
<dbReference type="Pfam" id="PF13242">
    <property type="entry name" value="Hydrolase_like"/>
    <property type="match status" value="1"/>
</dbReference>
<dbReference type="HAMAP" id="MF_01022">
    <property type="entry name" value="Bifunc_HisB"/>
    <property type="match status" value="1"/>
</dbReference>
<comment type="similarity">
    <text evidence="12">In the C-terminal section; belongs to the imidazoleglycerol-phosphate dehydratase family.</text>
</comment>
<feature type="binding site" evidence="12">
    <location>
        <position position="149"/>
    </location>
    <ligand>
        <name>Mg(2+)</name>
        <dbReference type="ChEBI" id="CHEBI:18420"/>
    </ligand>
</feature>
<proteinExistence type="inferred from homology"/>
<dbReference type="NCBIfam" id="NF002111">
    <property type="entry name" value="PRK00951.2-1"/>
    <property type="match status" value="1"/>
</dbReference>
<evidence type="ECO:0000256" key="3">
    <source>
        <dbReference type="ARBA" id="ARBA00022490"/>
    </source>
</evidence>
<protein>
    <recommendedName>
        <fullName evidence="12">Histidine biosynthesis bifunctional protein HisB</fullName>
    </recommendedName>
    <domain>
        <recommendedName>
            <fullName evidence="12">Histidinol-phosphatase</fullName>
            <ecNumber evidence="12">3.1.3.15</ecNumber>
        </recommendedName>
    </domain>
    <domain>
        <recommendedName>
            <fullName evidence="12">Imidazoleglycerol-phosphate dehydratase</fullName>
            <shortName evidence="12">IGPD</shortName>
            <ecNumber evidence="12">4.2.1.19</ecNumber>
        </recommendedName>
    </domain>
</protein>
<dbReference type="RefSeq" id="WP_252589202.1">
    <property type="nucleotide sequence ID" value="NZ_JAMWYS010000053.1"/>
</dbReference>
<dbReference type="EC" id="3.1.3.15" evidence="12"/>
<keyword evidence="6 12" id="KW-0378">Hydrolase</keyword>
<evidence type="ECO:0000256" key="9">
    <source>
        <dbReference type="ARBA" id="ARBA00023239"/>
    </source>
</evidence>
<dbReference type="GO" id="GO:0046872">
    <property type="term" value="F:metal ion binding"/>
    <property type="evidence" value="ECO:0007669"/>
    <property type="project" value="UniProtKB-KW"/>
</dbReference>
<dbReference type="CDD" id="cd07914">
    <property type="entry name" value="IGPD"/>
    <property type="match status" value="1"/>
</dbReference>
<dbReference type="HAMAP" id="MF_00076">
    <property type="entry name" value="HisB"/>
    <property type="match status" value="1"/>
</dbReference>
<feature type="binding site" evidence="12">
    <location>
        <position position="30"/>
    </location>
    <ligand>
        <name>Mg(2+)</name>
        <dbReference type="ChEBI" id="CHEBI:18420"/>
    </ligand>
</feature>
<dbReference type="InterPro" id="IPR020566">
    <property type="entry name" value="His_synth_bifunc_HisB"/>
</dbReference>
<dbReference type="FunFam" id="3.30.230.40:FF:000003">
    <property type="entry name" value="Imidazoleglycerol-phosphate dehydratase HisB"/>
    <property type="match status" value="1"/>
</dbReference>
<evidence type="ECO:0000256" key="8">
    <source>
        <dbReference type="ARBA" id="ARBA00023102"/>
    </source>
</evidence>
<keyword evidence="10 12" id="KW-0511">Multifunctional enzyme</keyword>
<feature type="active site" description="Proton donor" evidence="12">
    <location>
        <position position="30"/>
    </location>
</feature>
<dbReference type="InterPro" id="IPR000807">
    <property type="entry name" value="ImidazoleglycerolP_deHydtase"/>
</dbReference>
<feature type="region of interest" description="Histidinol-phosphatase" evidence="12">
    <location>
        <begin position="1"/>
        <end position="207"/>
    </location>
</feature>
<dbReference type="FunFam" id="3.30.230.40:FF:000001">
    <property type="entry name" value="Imidazoleglycerol-phosphate dehydratase HisB"/>
    <property type="match status" value="1"/>
</dbReference>
<keyword evidence="3 12" id="KW-0963">Cytoplasm</keyword>
<keyword evidence="7 12" id="KW-0460">Magnesium</keyword>
<keyword evidence="14" id="KW-1185">Reference proteome</keyword>
<organism evidence="13 14">
    <name type="scientific">Solitalea agri</name>
    <dbReference type="NCBI Taxonomy" id="2953739"/>
    <lineage>
        <taxon>Bacteria</taxon>
        <taxon>Pseudomonadati</taxon>
        <taxon>Bacteroidota</taxon>
        <taxon>Sphingobacteriia</taxon>
        <taxon>Sphingobacteriales</taxon>
        <taxon>Sphingobacteriaceae</taxon>
        <taxon>Solitalea</taxon>
    </lineage>
</organism>
<dbReference type="Gene3D" id="3.30.230.40">
    <property type="entry name" value="Imidazole glycerol phosphate dehydratase, domain 1"/>
    <property type="match status" value="2"/>
</dbReference>
<comment type="caution">
    <text evidence="13">The sequence shown here is derived from an EMBL/GenBank/DDBJ whole genome shotgun (WGS) entry which is preliminary data.</text>
</comment>
<comment type="caution">
    <text evidence="12">Lacks conserved residue(s) required for the propagation of feature annotation.</text>
</comment>
<keyword evidence="9 12" id="KW-0456">Lyase</keyword>
<dbReference type="SUPFAM" id="SSF54211">
    <property type="entry name" value="Ribosomal protein S5 domain 2-like"/>
    <property type="match status" value="2"/>
</dbReference>
<comment type="similarity">
    <text evidence="12">In the N-terminal section; belongs to the histidinol-phosphatase family.</text>
</comment>
<evidence type="ECO:0000256" key="12">
    <source>
        <dbReference type="HAMAP-Rule" id="MF_01022"/>
    </source>
</evidence>
<dbReference type="Gene3D" id="3.40.50.1000">
    <property type="entry name" value="HAD superfamily/HAD-like"/>
    <property type="match status" value="1"/>
</dbReference>
<dbReference type="GO" id="GO:0004401">
    <property type="term" value="F:histidinol-phosphatase activity"/>
    <property type="evidence" value="ECO:0007669"/>
    <property type="project" value="UniProtKB-UniRule"/>
</dbReference>
<dbReference type="InterPro" id="IPR020568">
    <property type="entry name" value="Ribosomal_Su5_D2-typ_SF"/>
</dbReference>
<evidence type="ECO:0000256" key="2">
    <source>
        <dbReference type="ARBA" id="ARBA00005047"/>
    </source>
</evidence>
<evidence type="ECO:0000256" key="6">
    <source>
        <dbReference type="ARBA" id="ARBA00022801"/>
    </source>
</evidence>
<evidence type="ECO:0000313" key="14">
    <source>
        <dbReference type="Proteomes" id="UP001155182"/>
    </source>
</evidence>
<dbReference type="PROSITE" id="PS00955">
    <property type="entry name" value="IGP_DEHYDRATASE_2"/>
    <property type="match status" value="1"/>
</dbReference>
<comment type="pathway">
    <text evidence="2 12">Amino-acid biosynthesis; L-histidine biosynthesis; L-histidine from 5-phospho-alpha-D-ribose 1-diphosphate: step 6/9.</text>
</comment>
<dbReference type="PANTHER" id="PTHR23133">
    <property type="entry name" value="IMIDAZOLEGLYCEROL-PHOSPHATE DEHYDRATASE HIS7"/>
    <property type="match status" value="1"/>
</dbReference>
<dbReference type="GO" id="GO:0004424">
    <property type="term" value="F:imidazoleglycerol-phosphate dehydratase activity"/>
    <property type="evidence" value="ECO:0007669"/>
    <property type="project" value="UniProtKB-UniRule"/>
</dbReference>
<dbReference type="PANTHER" id="PTHR23133:SF2">
    <property type="entry name" value="IMIDAZOLEGLYCEROL-PHOSPHATE DEHYDRATASE"/>
    <property type="match status" value="1"/>
</dbReference>
<dbReference type="EC" id="4.2.1.19" evidence="12"/>
<dbReference type="EMBL" id="JAMWYS010000053">
    <property type="protein sequence ID" value="MCO4294188.1"/>
    <property type="molecule type" value="Genomic_DNA"/>
</dbReference>
<comment type="cofactor">
    <cofactor evidence="1 12">
        <name>Mg(2+)</name>
        <dbReference type="ChEBI" id="CHEBI:18420"/>
    </cofactor>
</comment>
<dbReference type="SUPFAM" id="SSF56784">
    <property type="entry name" value="HAD-like"/>
    <property type="match status" value="1"/>
</dbReference>
<evidence type="ECO:0000256" key="11">
    <source>
        <dbReference type="ARBA" id="ARBA00049158"/>
    </source>
</evidence>
<dbReference type="InterPro" id="IPR006543">
    <property type="entry name" value="Histidinol-phos"/>
</dbReference>
<comment type="subcellular location">
    <subcellularLocation>
        <location evidence="12">Cytoplasm</location>
    </subcellularLocation>
</comment>
<dbReference type="NCBIfam" id="TIGR01261">
    <property type="entry name" value="hisB_Nterm"/>
    <property type="match status" value="1"/>
</dbReference>
<dbReference type="GO" id="GO:0000105">
    <property type="term" value="P:L-histidine biosynthetic process"/>
    <property type="evidence" value="ECO:0007669"/>
    <property type="project" value="UniProtKB-UniRule"/>
</dbReference>
<dbReference type="NCBIfam" id="NF003937">
    <property type="entry name" value="PRK05446.1"/>
    <property type="match status" value="1"/>
</dbReference>
<dbReference type="InterPro" id="IPR038494">
    <property type="entry name" value="IGPD_sf"/>
</dbReference>
<dbReference type="InterPro" id="IPR005954">
    <property type="entry name" value="HisB_N"/>
</dbReference>
<dbReference type="PROSITE" id="PS00954">
    <property type="entry name" value="IGP_DEHYDRATASE_1"/>
    <property type="match status" value="1"/>
</dbReference>
<comment type="catalytic activity">
    <reaction evidence="12">
        <text>D-erythro-1-(imidazol-4-yl)glycerol 3-phosphate = 3-(imidazol-4-yl)-2-oxopropyl phosphate + H2O</text>
        <dbReference type="Rhea" id="RHEA:11040"/>
        <dbReference type="ChEBI" id="CHEBI:15377"/>
        <dbReference type="ChEBI" id="CHEBI:57766"/>
        <dbReference type="ChEBI" id="CHEBI:58278"/>
        <dbReference type="EC" id="4.2.1.19"/>
    </reaction>
</comment>
<evidence type="ECO:0000256" key="10">
    <source>
        <dbReference type="ARBA" id="ARBA00023268"/>
    </source>
</evidence>
<dbReference type="InterPro" id="IPR023214">
    <property type="entry name" value="HAD_sf"/>
</dbReference>
<dbReference type="NCBIfam" id="TIGR01656">
    <property type="entry name" value="Histidinol-ppas"/>
    <property type="match status" value="1"/>
</dbReference>
<dbReference type="InterPro" id="IPR006549">
    <property type="entry name" value="HAD-SF_hydro_IIIA"/>
</dbReference>
<keyword evidence="4 12" id="KW-0028">Amino-acid biosynthesis</keyword>
<accession>A0A9X2JDI6</accession>
<dbReference type="GO" id="GO:0005737">
    <property type="term" value="C:cytoplasm"/>
    <property type="evidence" value="ECO:0007669"/>
    <property type="project" value="UniProtKB-SubCell"/>
</dbReference>
<feature type="active site" description="Nucleophile" evidence="12">
    <location>
        <position position="28"/>
    </location>
</feature>
<dbReference type="InterPro" id="IPR020565">
    <property type="entry name" value="ImidazoleglycerP_deHydtase_CS"/>
</dbReference>
<reference evidence="13" key="1">
    <citation type="submission" date="2022-06" db="EMBL/GenBank/DDBJ databases">
        <title>Solitalea sp. MAHUQ-68 isolated from rhizospheric soil.</title>
        <authorList>
            <person name="Huq M.A."/>
        </authorList>
    </citation>
    <scope>NUCLEOTIDE SEQUENCE</scope>
    <source>
        <strain evidence="13">MAHUQ-68</strain>
    </source>
</reference>
<evidence type="ECO:0000256" key="5">
    <source>
        <dbReference type="ARBA" id="ARBA00022723"/>
    </source>
</evidence>
<evidence type="ECO:0000313" key="13">
    <source>
        <dbReference type="EMBL" id="MCO4294188.1"/>
    </source>
</evidence>
<comment type="pathway">
    <text evidence="12">Amino-acid biosynthesis; L-histidine biosynthesis; L-histidine from 5-phospho-alpha-D-ribose 1-diphosphate: step 8/9.</text>
</comment>
<evidence type="ECO:0000256" key="4">
    <source>
        <dbReference type="ARBA" id="ARBA00022605"/>
    </source>
</evidence>
<evidence type="ECO:0000256" key="7">
    <source>
        <dbReference type="ARBA" id="ARBA00022842"/>
    </source>
</evidence>
<keyword evidence="8 12" id="KW-0368">Histidine biosynthesis</keyword>
<dbReference type="NCBIfam" id="TIGR01662">
    <property type="entry name" value="HAD-SF-IIIA"/>
    <property type="match status" value="1"/>
</dbReference>
<sequence>MTSENKIKDNAIPAPPSGGRGVKVLFIDRDGTLVTEPADEQVDSFEKLEFYPKVFEYMGKIARELDFELVIVTNQDGLGTTSLPEEIFWPIQNFIIKAFENEGVKFNGVYIDKTFARDNAPTRKPNTGLLTEFFDAEKYDLANSFVLGDRITDVLLAKNLGAKAIWLNENRGLGNGEINEKAEALKEFIALESTDWAKIYEFLKLGERTVNHERKTKETDITIELNLDGTGKADISTGIHFFDHMLEQIARHGSIDLKIKTIGDLHIDEHHTIEDTGIALGEAFAKVLTDKRGMERYGFCLPMDDCLAQAAIDFGGRNWIVWDADFKREKVGEMPTEMFFHFFKSFSDASRSNLNIKAEGQNEHHKIEAIFKAFAKAIKMAVKRDANNLSLPSTKGVL</sequence>
<comment type="catalytic activity">
    <reaction evidence="11 12">
        <text>L-histidinol phosphate + H2O = L-histidinol + phosphate</text>
        <dbReference type="Rhea" id="RHEA:14465"/>
        <dbReference type="ChEBI" id="CHEBI:15377"/>
        <dbReference type="ChEBI" id="CHEBI:43474"/>
        <dbReference type="ChEBI" id="CHEBI:57699"/>
        <dbReference type="ChEBI" id="CHEBI:57980"/>
        <dbReference type="EC" id="3.1.3.15"/>
    </reaction>
</comment>
<dbReference type="Proteomes" id="UP001155182">
    <property type="component" value="Unassembled WGS sequence"/>
</dbReference>
<dbReference type="AlphaFoldDB" id="A0A9X2JDI6"/>
<dbReference type="InterPro" id="IPR036412">
    <property type="entry name" value="HAD-like_sf"/>
</dbReference>